<dbReference type="GO" id="GO:0006646">
    <property type="term" value="P:phosphatidylethanolamine biosynthetic process"/>
    <property type="evidence" value="ECO:0007669"/>
    <property type="project" value="TreeGrafter"/>
</dbReference>
<dbReference type="GO" id="GO:0004305">
    <property type="term" value="F:ethanolamine kinase activity"/>
    <property type="evidence" value="ECO:0007669"/>
    <property type="project" value="TreeGrafter"/>
</dbReference>
<dbReference type="Gene3D" id="3.30.200.20">
    <property type="entry name" value="Phosphorylase Kinase, domain 1"/>
    <property type="match status" value="1"/>
</dbReference>
<dbReference type="HAMAP" id="MF_01604">
    <property type="entry name" value="Thiamine_kinase"/>
    <property type="match status" value="1"/>
</dbReference>
<evidence type="ECO:0000256" key="2">
    <source>
        <dbReference type="ARBA" id="ARBA00022741"/>
    </source>
</evidence>
<dbReference type="GO" id="GO:0019165">
    <property type="term" value="F:thiamine kinase activity"/>
    <property type="evidence" value="ECO:0007669"/>
    <property type="project" value="UniProtKB-UniRule"/>
</dbReference>
<dbReference type="Proteomes" id="UP000199011">
    <property type="component" value="Unassembled WGS sequence"/>
</dbReference>
<organism evidence="7 8">
    <name type="scientific">Xenorhabdus japonica</name>
    <dbReference type="NCBI Taxonomy" id="53341"/>
    <lineage>
        <taxon>Bacteria</taxon>
        <taxon>Pseudomonadati</taxon>
        <taxon>Pseudomonadota</taxon>
        <taxon>Gammaproteobacteria</taxon>
        <taxon>Enterobacterales</taxon>
        <taxon>Morganellaceae</taxon>
        <taxon>Xenorhabdus</taxon>
    </lineage>
</organism>
<dbReference type="GO" id="GO:0005524">
    <property type="term" value="F:ATP binding"/>
    <property type="evidence" value="ECO:0007669"/>
    <property type="project" value="UniProtKB-KW"/>
</dbReference>
<dbReference type="GO" id="GO:0005737">
    <property type="term" value="C:cytoplasm"/>
    <property type="evidence" value="ECO:0007669"/>
    <property type="project" value="TreeGrafter"/>
</dbReference>
<dbReference type="UniPathway" id="UPA00060">
    <property type="reaction ID" value="UER00596"/>
</dbReference>
<dbReference type="OrthoDB" id="179763at2"/>
<dbReference type="SUPFAM" id="SSF56112">
    <property type="entry name" value="Protein kinase-like (PK-like)"/>
    <property type="match status" value="1"/>
</dbReference>
<protein>
    <recommendedName>
        <fullName evidence="5">Thiamine kinase</fullName>
        <ecNumber evidence="5">2.7.1.89</ecNumber>
    </recommendedName>
</protein>
<evidence type="ECO:0000313" key="8">
    <source>
        <dbReference type="Proteomes" id="UP000199011"/>
    </source>
</evidence>
<keyword evidence="3 5" id="KW-0418">Kinase</keyword>
<reference evidence="8" key="1">
    <citation type="submission" date="2016-10" db="EMBL/GenBank/DDBJ databases">
        <authorList>
            <person name="Varghese N."/>
            <person name="Submissions S."/>
        </authorList>
    </citation>
    <scope>NUCLEOTIDE SEQUENCE [LARGE SCALE GENOMIC DNA]</scope>
    <source>
        <strain evidence="8">DSM 16522</strain>
    </source>
</reference>
<evidence type="ECO:0000313" key="7">
    <source>
        <dbReference type="EMBL" id="SFN80223.1"/>
    </source>
</evidence>
<dbReference type="EMBL" id="FOVO01000023">
    <property type="protein sequence ID" value="SFN80223.1"/>
    <property type="molecule type" value="Genomic_DNA"/>
</dbReference>
<name>A0A1I5BZQ3_9GAMM</name>
<evidence type="ECO:0000256" key="4">
    <source>
        <dbReference type="ARBA" id="ARBA00022840"/>
    </source>
</evidence>
<keyword evidence="8" id="KW-1185">Reference proteome</keyword>
<dbReference type="PANTHER" id="PTHR22603">
    <property type="entry name" value="CHOLINE/ETHANOALAMINE KINASE"/>
    <property type="match status" value="1"/>
</dbReference>
<dbReference type="Gene3D" id="3.90.1200.10">
    <property type="match status" value="1"/>
</dbReference>
<comment type="similarity">
    <text evidence="5">Belongs to the thiamine kinase family.</text>
</comment>
<dbReference type="PANTHER" id="PTHR22603:SF66">
    <property type="entry name" value="ETHANOLAMINE KINASE"/>
    <property type="match status" value="1"/>
</dbReference>
<dbReference type="InterPro" id="IPR002575">
    <property type="entry name" value="Aminoglycoside_PTrfase"/>
</dbReference>
<comment type="function">
    <text evidence="5">Catalyzes the phosphorylation of thiamine to thiamine phosphate.</text>
</comment>
<evidence type="ECO:0000259" key="6">
    <source>
        <dbReference type="Pfam" id="PF01636"/>
    </source>
</evidence>
<dbReference type="GO" id="GO:0009229">
    <property type="term" value="P:thiamine diphosphate biosynthetic process"/>
    <property type="evidence" value="ECO:0007669"/>
    <property type="project" value="UniProtKB-UniRule"/>
</dbReference>
<dbReference type="RefSeq" id="WP_092519634.1">
    <property type="nucleotide sequence ID" value="NZ_CAWRAH010000066.1"/>
</dbReference>
<dbReference type="AlphaFoldDB" id="A0A1I5BZQ3"/>
<comment type="catalytic activity">
    <reaction evidence="5">
        <text>thiamine + ATP = thiamine phosphate + ADP + H(+)</text>
        <dbReference type="Rhea" id="RHEA:12012"/>
        <dbReference type="ChEBI" id="CHEBI:15378"/>
        <dbReference type="ChEBI" id="CHEBI:18385"/>
        <dbReference type="ChEBI" id="CHEBI:30616"/>
        <dbReference type="ChEBI" id="CHEBI:37575"/>
        <dbReference type="ChEBI" id="CHEBI:456216"/>
        <dbReference type="EC" id="2.7.1.89"/>
    </reaction>
</comment>
<accession>A0A1I5BZQ3</accession>
<keyword evidence="1 5" id="KW-0808">Transferase</keyword>
<proteinExistence type="inferred from homology"/>
<dbReference type="EC" id="2.7.1.89" evidence="5"/>
<evidence type="ECO:0000256" key="5">
    <source>
        <dbReference type="HAMAP-Rule" id="MF_01604"/>
    </source>
</evidence>
<evidence type="ECO:0000256" key="1">
    <source>
        <dbReference type="ARBA" id="ARBA00022679"/>
    </source>
</evidence>
<dbReference type="InterPro" id="IPR014093">
    <property type="entry name" value="Thiamine_kinase"/>
</dbReference>
<keyword evidence="4 5" id="KW-0067">ATP-binding</keyword>
<keyword evidence="2 5" id="KW-0547">Nucleotide-binding</keyword>
<dbReference type="GO" id="GO:0006772">
    <property type="term" value="P:thiamine metabolic process"/>
    <property type="evidence" value="ECO:0007669"/>
    <property type="project" value="InterPro"/>
</dbReference>
<feature type="domain" description="Aminoglycoside phosphotransferase" evidence="6">
    <location>
        <begin position="72"/>
        <end position="243"/>
    </location>
</feature>
<evidence type="ECO:0000256" key="3">
    <source>
        <dbReference type="ARBA" id="ARBA00022777"/>
    </source>
</evidence>
<dbReference type="STRING" id="53341.SAMN05421579_12316"/>
<dbReference type="InterPro" id="IPR011009">
    <property type="entry name" value="Kinase-like_dom_sf"/>
</dbReference>
<comment type="pathway">
    <text evidence="5">Cofactor biosynthesis; thiamine diphosphate biosynthesis; thiamine phosphate from thiamine: step 1/1.</text>
</comment>
<sequence>MVTLCYGHSLLKVLWQLWPDIPAESWEIRPLTGLTQTSYYITNSLITNSLMTSGVRQMVGRTQTSHSEALGVDRQRENQILRRLSSTGIAPKVVAMHGTWLLLEWLTGTQIEPDTLGQPVLLKSLAQTLAILHSHSPLGYPLQLKKQIASQWQQIDKKRLSPRWLRLHKFFMATKMPGALKIAPAHMDIHSDNLLMTEEGLKLIDWEYAADVDIGFSLAVLFKGNQWDEMQQQTFLDYYCTQASRYSHPQLLQQQIKRWESWVSYMMLMWYEVRWQQKKEKQFLLLAHPLRQAFKLS</sequence>
<dbReference type="Pfam" id="PF01636">
    <property type="entry name" value="APH"/>
    <property type="match status" value="1"/>
</dbReference>
<gene>
    <name evidence="5" type="primary">thiK</name>
    <name evidence="7" type="ORF">SAMN05421579_12316</name>
</gene>